<accession>A0A8X8Z0H1</accession>
<protein>
    <submittedName>
        <fullName evidence="1">Uncharacterized protein</fullName>
    </submittedName>
</protein>
<name>A0A8X8Z0H1_SALSN</name>
<reference evidence="1" key="2">
    <citation type="submission" date="2020-08" db="EMBL/GenBank/DDBJ databases">
        <title>Plant Genome Project.</title>
        <authorList>
            <person name="Zhang R.-G."/>
        </authorList>
    </citation>
    <scope>NUCLEOTIDE SEQUENCE</scope>
    <source>
        <strain evidence="1">Huo1</strain>
        <tissue evidence="1">Leaf</tissue>
    </source>
</reference>
<dbReference type="AlphaFoldDB" id="A0A8X8Z0H1"/>
<dbReference type="Proteomes" id="UP000298416">
    <property type="component" value="Unassembled WGS sequence"/>
</dbReference>
<evidence type="ECO:0000313" key="2">
    <source>
        <dbReference type="Proteomes" id="UP000298416"/>
    </source>
</evidence>
<keyword evidence="2" id="KW-1185">Reference proteome</keyword>
<proteinExistence type="predicted"/>
<sequence length="85" mass="10034">MSCGFQYHLTVCCVSFIQPICRVTYVRIQGEGHCSVSGWQRERLRTMMKSGLMSAYHFSLLLSPIISFWECSVRKMRYSFRPEWV</sequence>
<dbReference type="EMBL" id="PNBA02000021">
    <property type="protein sequence ID" value="KAG6387717.1"/>
    <property type="molecule type" value="Genomic_DNA"/>
</dbReference>
<comment type="caution">
    <text evidence="1">The sequence shown here is derived from an EMBL/GenBank/DDBJ whole genome shotgun (WGS) entry which is preliminary data.</text>
</comment>
<organism evidence="1">
    <name type="scientific">Salvia splendens</name>
    <name type="common">Scarlet sage</name>
    <dbReference type="NCBI Taxonomy" id="180675"/>
    <lineage>
        <taxon>Eukaryota</taxon>
        <taxon>Viridiplantae</taxon>
        <taxon>Streptophyta</taxon>
        <taxon>Embryophyta</taxon>
        <taxon>Tracheophyta</taxon>
        <taxon>Spermatophyta</taxon>
        <taxon>Magnoliopsida</taxon>
        <taxon>eudicotyledons</taxon>
        <taxon>Gunneridae</taxon>
        <taxon>Pentapetalae</taxon>
        <taxon>asterids</taxon>
        <taxon>lamiids</taxon>
        <taxon>Lamiales</taxon>
        <taxon>Lamiaceae</taxon>
        <taxon>Nepetoideae</taxon>
        <taxon>Mentheae</taxon>
        <taxon>Salviinae</taxon>
        <taxon>Salvia</taxon>
        <taxon>Salvia subgen. Calosphace</taxon>
        <taxon>core Calosphace</taxon>
    </lineage>
</organism>
<reference evidence="1" key="1">
    <citation type="submission" date="2018-01" db="EMBL/GenBank/DDBJ databases">
        <authorList>
            <person name="Mao J.F."/>
        </authorList>
    </citation>
    <scope>NUCLEOTIDE SEQUENCE</scope>
    <source>
        <strain evidence="1">Huo1</strain>
        <tissue evidence="1">Leaf</tissue>
    </source>
</reference>
<gene>
    <name evidence="1" type="ORF">SASPL_152909</name>
</gene>
<evidence type="ECO:0000313" key="1">
    <source>
        <dbReference type="EMBL" id="KAG6387717.1"/>
    </source>
</evidence>